<keyword evidence="2" id="KW-0812">Transmembrane</keyword>
<dbReference type="Proteomes" id="UP000624709">
    <property type="component" value="Unassembled WGS sequence"/>
</dbReference>
<keyword evidence="4" id="KW-1185">Reference proteome</keyword>
<feature type="transmembrane region" description="Helical" evidence="2">
    <location>
        <begin position="6"/>
        <end position="28"/>
    </location>
</feature>
<organism evidence="3 4">
    <name type="scientific">Actinoplanes palleronii</name>
    <dbReference type="NCBI Taxonomy" id="113570"/>
    <lineage>
        <taxon>Bacteria</taxon>
        <taxon>Bacillati</taxon>
        <taxon>Actinomycetota</taxon>
        <taxon>Actinomycetes</taxon>
        <taxon>Micromonosporales</taxon>
        <taxon>Micromonosporaceae</taxon>
        <taxon>Actinoplanes</taxon>
    </lineage>
</organism>
<accession>A0ABQ4B7R8</accession>
<dbReference type="EMBL" id="BOMS01000040">
    <property type="protein sequence ID" value="GIE66721.1"/>
    <property type="molecule type" value="Genomic_DNA"/>
</dbReference>
<proteinExistence type="predicted"/>
<evidence type="ECO:0000313" key="3">
    <source>
        <dbReference type="EMBL" id="GIE66721.1"/>
    </source>
</evidence>
<sequence length="74" mass="7491">MAGMAHTAVMLTFALVALALLFGIAIVIQFRRRSNSGSVASHGPARGADKAATRSALENSPRYTGDAGGFGGGL</sequence>
<comment type="caution">
    <text evidence="3">The sequence shown here is derived from an EMBL/GenBank/DDBJ whole genome shotgun (WGS) entry which is preliminary data.</text>
</comment>
<gene>
    <name evidence="3" type="ORF">Apa02nite_028290</name>
</gene>
<reference evidence="3 4" key="1">
    <citation type="submission" date="2021-01" db="EMBL/GenBank/DDBJ databases">
        <title>Whole genome shotgun sequence of Actinoplanes palleronii NBRC 14916.</title>
        <authorList>
            <person name="Komaki H."/>
            <person name="Tamura T."/>
        </authorList>
    </citation>
    <scope>NUCLEOTIDE SEQUENCE [LARGE SCALE GENOMIC DNA]</scope>
    <source>
        <strain evidence="3 4">NBRC 14916</strain>
    </source>
</reference>
<feature type="region of interest" description="Disordered" evidence="1">
    <location>
        <begin position="34"/>
        <end position="74"/>
    </location>
</feature>
<keyword evidence="2" id="KW-1133">Transmembrane helix</keyword>
<evidence type="ECO:0000313" key="4">
    <source>
        <dbReference type="Proteomes" id="UP000624709"/>
    </source>
</evidence>
<evidence type="ECO:0000256" key="2">
    <source>
        <dbReference type="SAM" id="Phobius"/>
    </source>
</evidence>
<protein>
    <submittedName>
        <fullName evidence="3">Uncharacterized protein</fullName>
    </submittedName>
</protein>
<keyword evidence="2" id="KW-0472">Membrane</keyword>
<evidence type="ECO:0000256" key="1">
    <source>
        <dbReference type="SAM" id="MobiDB-lite"/>
    </source>
</evidence>
<name>A0ABQ4B7R8_9ACTN</name>